<dbReference type="Gene3D" id="1.10.10.1330">
    <property type="entry name" value="RNA polymerase sigma-54 factor, core-binding domain"/>
    <property type="match status" value="1"/>
</dbReference>
<dbReference type="EMBL" id="FUYA01000004">
    <property type="protein sequence ID" value="SKA71881.1"/>
    <property type="molecule type" value="Genomic_DNA"/>
</dbReference>
<feature type="compositionally biased region" description="Basic and acidic residues" evidence="9">
    <location>
        <begin position="57"/>
        <end position="75"/>
    </location>
</feature>
<keyword evidence="7" id="KW-0238">DNA-binding</keyword>
<organism evidence="12 13">
    <name type="scientific">Desulfobaculum bizertense DSM 18034</name>
    <dbReference type="NCBI Taxonomy" id="1121442"/>
    <lineage>
        <taxon>Bacteria</taxon>
        <taxon>Pseudomonadati</taxon>
        <taxon>Thermodesulfobacteriota</taxon>
        <taxon>Desulfovibrionia</taxon>
        <taxon>Desulfovibrionales</taxon>
        <taxon>Desulfovibrionaceae</taxon>
        <taxon>Desulfobaculum</taxon>
    </lineage>
</organism>
<comment type="similarity">
    <text evidence="1">Belongs to the sigma-54 factor family.</text>
</comment>
<name>A0A1T4W5B2_9BACT</name>
<dbReference type="STRING" id="1121442.SAMN02745702_01575"/>
<evidence type="ECO:0000256" key="5">
    <source>
        <dbReference type="ARBA" id="ARBA00023015"/>
    </source>
</evidence>
<evidence type="ECO:0000259" key="11">
    <source>
        <dbReference type="Pfam" id="PF04963"/>
    </source>
</evidence>
<reference evidence="12 13" key="1">
    <citation type="submission" date="2017-02" db="EMBL/GenBank/DDBJ databases">
        <authorList>
            <person name="Peterson S.W."/>
        </authorList>
    </citation>
    <scope>NUCLEOTIDE SEQUENCE [LARGE SCALE GENOMIC DNA]</scope>
    <source>
        <strain evidence="12 13">DSM 18034</strain>
    </source>
</reference>
<evidence type="ECO:0000256" key="6">
    <source>
        <dbReference type="ARBA" id="ARBA00023082"/>
    </source>
</evidence>
<dbReference type="NCBIfam" id="NF009118">
    <property type="entry name" value="PRK12469.1"/>
    <property type="match status" value="1"/>
</dbReference>
<evidence type="ECO:0000256" key="2">
    <source>
        <dbReference type="ARBA" id="ARBA00022478"/>
    </source>
</evidence>
<keyword evidence="6" id="KW-0731">Sigma factor</keyword>
<keyword evidence="4" id="KW-0548">Nucleotidyltransferase</keyword>
<dbReference type="GO" id="GO:0016779">
    <property type="term" value="F:nucleotidyltransferase activity"/>
    <property type="evidence" value="ECO:0007669"/>
    <property type="project" value="UniProtKB-KW"/>
</dbReference>
<dbReference type="GO" id="GO:0000428">
    <property type="term" value="C:DNA-directed RNA polymerase complex"/>
    <property type="evidence" value="ECO:0007669"/>
    <property type="project" value="UniProtKB-KW"/>
</dbReference>
<dbReference type="PANTHER" id="PTHR32248">
    <property type="entry name" value="RNA POLYMERASE SIGMA-54 FACTOR"/>
    <property type="match status" value="1"/>
</dbReference>
<feature type="region of interest" description="Disordered" evidence="9">
    <location>
        <begin position="48"/>
        <end position="79"/>
    </location>
</feature>
<dbReference type="InterPro" id="IPR000394">
    <property type="entry name" value="RNA_pol_sigma_54"/>
</dbReference>
<proteinExistence type="inferred from homology"/>
<sequence length="484" mass="55181">MALELRQQLKLSQQLVMTPQLQQAIKLLQLSRFELVDMVQKELLENPLLDEAQPEPSQEKAEEAQDATTAEHTENSEAMADSVTDQAAMQNADWENYLGEFSSTARQSAGRDSEIPEEGMSFENRLSVSPSLASHLEWQLHLSSLSKAEIQIGEAIIGNLDSQGYFKADLEDVAQEADCAFEDVEPVLKLMQQFDPVGVAARDPRECLLVQLEFYEYDDPILLGIVQDHLEDIEKRRFKPLARKFRISLEELKEYLDILKTLDPMPGAAYGSGDTQYISPDVYVYEYEDDFIIVLNEDGLPQLTVNEFYLDTIHSDRNACNKEYVQERFRSAQWLMKSLYQRQRTLYKVMESILRFQHEFFEKGVTHLKPLILKDVADDIGMHESTISRITTSKYVSTPHGLFELKFFFNSALGLDDGSQVGSESVKAQIKSLIGDENPKKPLSDEKIAEILKERLEINIARRTVAKYRSSLGIASSSKRKQIF</sequence>
<dbReference type="PRINTS" id="PR00045">
    <property type="entry name" value="SIGMA54FCT"/>
</dbReference>
<dbReference type="Gene3D" id="1.10.10.60">
    <property type="entry name" value="Homeodomain-like"/>
    <property type="match status" value="1"/>
</dbReference>
<dbReference type="PANTHER" id="PTHR32248:SF4">
    <property type="entry name" value="RNA POLYMERASE SIGMA-54 FACTOR"/>
    <property type="match status" value="1"/>
</dbReference>
<dbReference type="GO" id="GO:0003677">
    <property type="term" value="F:DNA binding"/>
    <property type="evidence" value="ECO:0007669"/>
    <property type="project" value="UniProtKB-KW"/>
</dbReference>
<dbReference type="InterPro" id="IPR007634">
    <property type="entry name" value="RNA_pol_sigma_54_DNA-bd"/>
</dbReference>
<dbReference type="PROSITE" id="PS00718">
    <property type="entry name" value="SIGMA54_2"/>
    <property type="match status" value="1"/>
</dbReference>
<evidence type="ECO:0000256" key="3">
    <source>
        <dbReference type="ARBA" id="ARBA00022679"/>
    </source>
</evidence>
<evidence type="ECO:0000256" key="7">
    <source>
        <dbReference type="ARBA" id="ARBA00023125"/>
    </source>
</evidence>
<dbReference type="PROSITE" id="PS50044">
    <property type="entry name" value="SIGMA54_3"/>
    <property type="match status" value="1"/>
</dbReference>
<keyword evidence="2" id="KW-0240">DNA-directed RNA polymerase</keyword>
<dbReference type="NCBIfam" id="TIGR02395">
    <property type="entry name" value="rpoN_sigma"/>
    <property type="match status" value="1"/>
</dbReference>
<evidence type="ECO:0000313" key="12">
    <source>
        <dbReference type="EMBL" id="SKA71881.1"/>
    </source>
</evidence>
<dbReference type="InterPro" id="IPR038709">
    <property type="entry name" value="RpoN_core-bd_sf"/>
</dbReference>
<evidence type="ECO:0000256" key="9">
    <source>
        <dbReference type="SAM" id="MobiDB-lite"/>
    </source>
</evidence>
<dbReference type="PIRSF" id="PIRSF000774">
    <property type="entry name" value="RpoN"/>
    <property type="match status" value="1"/>
</dbReference>
<dbReference type="RefSeq" id="WP_078684848.1">
    <property type="nucleotide sequence ID" value="NZ_FUYA01000004.1"/>
</dbReference>
<evidence type="ECO:0000256" key="1">
    <source>
        <dbReference type="ARBA" id="ARBA00008798"/>
    </source>
</evidence>
<dbReference type="GO" id="GO:0006352">
    <property type="term" value="P:DNA-templated transcription initiation"/>
    <property type="evidence" value="ECO:0007669"/>
    <property type="project" value="InterPro"/>
</dbReference>
<feature type="domain" description="RNA polymerase sigma factor 54 core-binding" evidence="11">
    <location>
        <begin position="122"/>
        <end position="309"/>
    </location>
</feature>
<dbReference type="Proteomes" id="UP000189733">
    <property type="component" value="Unassembled WGS sequence"/>
</dbReference>
<dbReference type="GO" id="GO:0001216">
    <property type="term" value="F:DNA-binding transcription activator activity"/>
    <property type="evidence" value="ECO:0007669"/>
    <property type="project" value="InterPro"/>
</dbReference>
<keyword evidence="13" id="KW-1185">Reference proteome</keyword>
<evidence type="ECO:0000256" key="4">
    <source>
        <dbReference type="ARBA" id="ARBA00022695"/>
    </source>
</evidence>
<evidence type="ECO:0000259" key="10">
    <source>
        <dbReference type="Pfam" id="PF04552"/>
    </source>
</evidence>
<dbReference type="OrthoDB" id="9814402at2"/>
<protein>
    <submittedName>
        <fullName evidence="12">RNA polymerase, sigma 54 subunit, RpoN/SigL</fullName>
    </submittedName>
</protein>
<gene>
    <name evidence="12" type="ORF">SAMN02745702_01575</name>
</gene>
<evidence type="ECO:0000256" key="8">
    <source>
        <dbReference type="ARBA" id="ARBA00023163"/>
    </source>
</evidence>
<dbReference type="AlphaFoldDB" id="A0A1T4W5B2"/>
<evidence type="ECO:0000313" key="13">
    <source>
        <dbReference type="Proteomes" id="UP000189733"/>
    </source>
</evidence>
<keyword evidence="8" id="KW-0804">Transcription</keyword>
<dbReference type="GO" id="GO:0016987">
    <property type="term" value="F:sigma factor activity"/>
    <property type="evidence" value="ECO:0007669"/>
    <property type="project" value="UniProtKB-KW"/>
</dbReference>
<accession>A0A1T4W5B2</accession>
<dbReference type="Pfam" id="PF00309">
    <property type="entry name" value="Sigma54_AID"/>
    <property type="match status" value="1"/>
</dbReference>
<feature type="domain" description="RNA polymerase sigma factor 54 DNA-binding" evidence="10">
    <location>
        <begin position="323"/>
        <end position="482"/>
    </location>
</feature>
<keyword evidence="5" id="KW-0805">Transcription regulation</keyword>
<dbReference type="Pfam" id="PF04552">
    <property type="entry name" value="Sigma54_DBD"/>
    <property type="match status" value="1"/>
</dbReference>
<keyword evidence="3" id="KW-0808">Transferase</keyword>
<dbReference type="InterPro" id="IPR007046">
    <property type="entry name" value="RNA_pol_sigma_54_core-bd"/>
</dbReference>
<dbReference type="Pfam" id="PF04963">
    <property type="entry name" value="Sigma54_CBD"/>
    <property type="match status" value="1"/>
</dbReference>
<dbReference type="PROSITE" id="PS00717">
    <property type="entry name" value="SIGMA54_1"/>
    <property type="match status" value="1"/>
</dbReference>